<evidence type="ECO:0000313" key="2">
    <source>
        <dbReference type="Proteomes" id="UP001428817"/>
    </source>
</evidence>
<dbReference type="Proteomes" id="UP001428817">
    <property type="component" value="Unassembled WGS sequence"/>
</dbReference>
<proteinExistence type="predicted"/>
<keyword evidence="2" id="KW-1185">Reference proteome</keyword>
<accession>A0ABP9PPC1</accession>
<comment type="caution">
    <text evidence="1">The sequence shown here is derived from an EMBL/GenBank/DDBJ whole genome shotgun (WGS) entry which is preliminary data.</text>
</comment>
<evidence type="ECO:0000313" key="1">
    <source>
        <dbReference type="EMBL" id="GAA5149899.1"/>
    </source>
</evidence>
<organism evidence="1 2">
    <name type="scientific">Pseudonocardia eucalypti</name>
    <dbReference type="NCBI Taxonomy" id="648755"/>
    <lineage>
        <taxon>Bacteria</taxon>
        <taxon>Bacillati</taxon>
        <taxon>Actinomycetota</taxon>
        <taxon>Actinomycetes</taxon>
        <taxon>Pseudonocardiales</taxon>
        <taxon>Pseudonocardiaceae</taxon>
        <taxon>Pseudonocardia</taxon>
    </lineage>
</organism>
<protein>
    <submittedName>
        <fullName evidence="1">Uncharacterized protein</fullName>
    </submittedName>
</protein>
<reference evidence="2" key="1">
    <citation type="journal article" date="2019" name="Int. J. Syst. Evol. Microbiol.">
        <title>The Global Catalogue of Microorganisms (GCM) 10K type strain sequencing project: providing services to taxonomists for standard genome sequencing and annotation.</title>
        <authorList>
            <consortium name="The Broad Institute Genomics Platform"/>
            <consortium name="The Broad Institute Genome Sequencing Center for Infectious Disease"/>
            <person name="Wu L."/>
            <person name="Ma J."/>
        </authorList>
    </citation>
    <scope>NUCLEOTIDE SEQUENCE [LARGE SCALE GENOMIC DNA]</scope>
    <source>
        <strain evidence="2">JCM 18303</strain>
    </source>
</reference>
<name>A0ABP9PPC1_9PSEU</name>
<dbReference type="EMBL" id="BAABJP010000005">
    <property type="protein sequence ID" value="GAA5149899.1"/>
    <property type="molecule type" value="Genomic_DNA"/>
</dbReference>
<gene>
    <name evidence="1" type="ORF">GCM10023321_14460</name>
</gene>
<sequence>MTQSPRISAYVHQRLPLFYRDQNGTRPLVCQAAGDIGEIIRPGRRDQLALAARRPLSRCSPGLLDLVKLAQQPGRMLFTCPSRRRPPAAAPMRAEWLFDGATYPDQGNPVRIMHAP</sequence>